<organism evidence="2 3">
    <name type="scientific">Cercophora newfieldiana</name>
    <dbReference type="NCBI Taxonomy" id="92897"/>
    <lineage>
        <taxon>Eukaryota</taxon>
        <taxon>Fungi</taxon>
        <taxon>Dikarya</taxon>
        <taxon>Ascomycota</taxon>
        <taxon>Pezizomycotina</taxon>
        <taxon>Sordariomycetes</taxon>
        <taxon>Sordariomycetidae</taxon>
        <taxon>Sordariales</taxon>
        <taxon>Lasiosphaeriaceae</taxon>
        <taxon>Cercophora</taxon>
    </lineage>
</organism>
<keyword evidence="3" id="KW-1185">Reference proteome</keyword>
<evidence type="ECO:0000256" key="1">
    <source>
        <dbReference type="SAM" id="MobiDB-lite"/>
    </source>
</evidence>
<comment type="caution">
    <text evidence="2">The sequence shown here is derived from an EMBL/GenBank/DDBJ whole genome shotgun (WGS) entry which is preliminary data.</text>
</comment>
<dbReference type="AlphaFoldDB" id="A0AA40CSR3"/>
<feature type="region of interest" description="Disordered" evidence="1">
    <location>
        <begin position="49"/>
        <end position="90"/>
    </location>
</feature>
<gene>
    <name evidence="2" type="ORF">B0T16DRAFT_388356</name>
</gene>
<proteinExistence type="predicted"/>
<feature type="compositionally biased region" description="Polar residues" evidence="1">
    <location>
        <begin position="63"/>
        <end position="74"/>
    </location>
</feature>
<dbReference type="Proteomes" id="UP001174936">
    <property type="component" value="Unassembled WGS sequence"/>
</dbReference>
<evidence type="ECO:0000313" key="2">
    <source>
        <dbReference type="EMBL" id="KAK0648038.1"/>
    </source>
</evidence>
<accession>A0AA40CSR3</accession>
<reference evidence="2" key="1">
    <citation type="submission" date="2023-06" db="EMBL/GenBank/DDBJ databases">
        <title>Genome-scale phylogeny and comparative genomics of the fungal order Sordariales.</title>
        <authorList>
            <consortium name="Lawrence Berkeley National Laboratory"/>
            <person name="Hensen N."/>
            <person name="Bonometti L."/>
            <person name="Westerberg I."/>
            <person name="Brannstrom I.O."/>
            <person name="Guillou S."/>
            <person name="Cros-Aarteil S."/>
            <person name="Calhoun S."/>
            <person name="Haridas S."/>
            <person name="Kuo A."/>
            <person name="Mondo S."/>
            <person name="Pangilinan J."/>
            <person name="Riley R."/>
            <person name="Labutti K."/>
            <person name="Andreopoulos B."/>
            <person name="Lipzen A."/>
            <person name="Chen C."/>
            <person name="Yanf M."/>
            <person name="Daum C."/>
            <person name="Ng V."/>
            <person name="Clum A."/>
            <person name="Steindorff A."/>
            <person name="Ohm R."/>
            <person name="Martin F."/>
            <person name="Silar P."/>
            <person name="Natvig D."/>
            <person name="Lalanne C."/>
            <person name="Gautier V."/>
            <person name="Ament-Velasquez S.L."/>
            <person name="Kruys A."/>
            <person name="Hutchinson M.I."/>
            <person name="Powell A.J."/>
            <person name="Barry K."/>
            <person name="Miller A.N."/>
            <person name="Grigoriev I.V."/>
            <person name="Debuchy R."/>
            <person name="Gladieux P."/>
            <person name="Thoren M.H."/>
            <person name="Johannesson H."/>
        </authorList>
    </citation>
    <scope>NUCLEOTIDE SEQUENCE</scope>
    <source>
        <strain evidence="2">SMH2532-1</strain>
    </source>
</reference>
<name>A0AA40CSR3_9PEZI</name>
<sequence>MFSAKGKGHSRCQFQAKSPNLLPILRPWTRKAIKADVQVSHSTLRNRDNGVLVRTPGPCPHTILNSKKSAATSSRAEEKPGEYDYRDSSADGDEYQDYATSAFTGIPVVAFAVLDVETFLVSTGKNHRHGSRKGVYQKGGDIVGRHVSRLRTTRPNEVFMLVGQDWMVVCLFMGINPTHDVACTTPDLNPPP</sequence>
<feature type="compositionally biased region" description="Basic and acidic residues" evidence="1">
    <location>
        <begin position="75"/>
        <end position="89"/>
    </location>
</feature>
<dbReference type="EMBL" id="JAULSV010000003">
    <property type="protein sequence ID" value="KAK0648038.1"/>
    <property type="molecule type" value="Genomic_DNA"/>
</dbReference>
<evidence type="ECO:0000313" key="3">
    <source>
        <dbReference type="Proteomes" id="UP001174936"/>
    </source>
</evidence>
<protein>
    <submittedName>
        <fullName evidence="2">Uncharacterized protein</fullName>
    </submittedName>
</protein>